<dbReference type="GO" id="GO:0034501">
    <property type="term" value="P:protein localization to kinetochore"/>
    <property type="evidence" value="ECO:0007669"/>
    <property type="project" value="InterPro"/>
</dbReference>
<dbReference type="RefSeq" id="XP_020065232.1">
    <property type="nucleotide sequence ID" value="XM_020207548.1"/>
</dbReference>
<evidence type="ECO:0000259" key="2">
    <source>
        <dbReference type="Pfam" id="PF20882"/>
    </source>
</evidence>
<dbReference type="GO" id="GO:0051315">
    <property type="term" value="P:attachment of mitotic spindle microtubules to kinetochore"/>
    <property type="evidence" value="ECO:0007669"/>
    <property type="project" value="TreeGrafter"/>
</dbReference>
<sequence length="328" mass="37814">MTGPSSQSLREALEQVKRGEDYTLVGSQQEFESSNITLQNPKSIDEEIERQKEIFSKLKFIYLEQETRDKFLRKISELTSDEIDKNDVKLIEADCMEKKAEFKTLKNGMNQQLQSLHQVTIDSVDLYEVYQQKKQKTQELIDSVADLEKEIDKIFEEGQLVGDQFLSLAQYASEDTNLEQVLDLNNQELQREKVQNSQLENELIQRESDLAAQQATIELAVAKLRDLKVLAQSSQPYATDDKLQKYAKWCKEMNEILVKFTDLQDLNLKCVGEDVFQLDFTDANSTPKSLRFDMSYRILSSDGLSGDFRSDSMDEPEFLQEVAGLLRE</sequence>
<dbReference type="Pfam" id="PF20882">
    <property type="entry name" value="Sos7"/>
    <property type="match status" value="1"/>
</dbReference>
<dbReference type="STRING" id="984487.A0A1E4SKU3"/>
<dbReference type="PANTHER" id="PTHR37329:SF1">
    <property type="entry name" value="KINETOCHORE PROTEIN SOS7"/>
    <property type="match status" value="1"/>
</dbReference>
<keyword evidence="1" id="KW-0175">Coiled coil</keyword>
<organism evidence="3 4">
    <name type="scientific">Suhomyces tanzawaensis NRRL Y-17324</name>
    <dbReference type="NCBI Taxonomy" id="984487"/>
    <lineage>
        <taxon>Eukaryota</taxon>
        <taxon>Fungi</taxon>
        <taxon>Dikarya</taxon>
        <taxon>Ascomycota</taxon>
        <taxon>Saccharomycotina</taxon>
        <taxon>Pichiomycetes</taxon>
        <taxon>Debaryomycetaceae</taxon>
        <taxon>Suhomyces</taxon>
    </lineage>
</organism>
<accession>A0A1E4SKU3</accession>
<name>A0A1E4SKU3_9ASCO</name>
<feature type="coiled-coil region" evidence="1">
    <location>
        <begin position="182"/>
        <end position="216"/>
    </location>
</feature>
<dbReference type="EMBL" id="KV453911">
    <property type="protein sequence ID" value="ODV80110.1"/>
    <property type="molecule type" value="Genomic_DNA"/>
</dbReference>
<feature type="domain" description="Kinetochore protein Sos7 coiled-coil" evidence="2">
    <location>
        <begin position="53"/>
        <end position="120"/>
    </location>
</feature>
<dbReference type="InterPro" id="IPR037475">
    <property type="entry name" value="Sos7"/>
</dbReference>
<evidence type="ECO:0000313" key="3">
    <source>
        <dbReference type="EMBL" id="ODV80110.1"/>
    </source>
</evidence>
<feature type="coiled-coil region" evidence="1">
    <location>
        <begin position="130"/>
        <end position="157"/>
    </location>
</feature>
<gene>
    <name evidence="3" type="ORF">CANTADRAFT_25828</name>
</gene>
<proteinExistence type="predicted"/>
<reference evidence="4" key="1">
    <citation type="submission" date="2016-05" db="EMBL/GenBank/DDBJ databases">
        <title>Comparative genomics of biotechnologically important yeasts.</title>
        <authorList>
            <consortium name="DOE Joint Genome Institute"/>
            <person name="Riley R."/>
            <person name="Haridas S."/>
            <person name="Wolfe K.H."/>
            <person name="Lopes M.R."/>
            <person name="Hittinger C.T."/>
            <person name="Goker M."/>
            <person name="Salamov A."/>
            <person name="Wisecaver J."/>
            <person name="Long T.M."/>
            <person name="Aerts A.L."/>
            <person name="Barry K."/>
            <person name="Choi C."/>
            <person name="Clum A."/>
            <person name="Coughlan A.Y."/>
            <person name="Deshpande S."/>
            <person name="Douglass A.P."/>
            <person name="Hanson S.J."/>
            <person name="Klenk H.-P."/>
            <person name="Labutti K."/>
            <person name="Lapidus A."/>
            <person name="Lindquist E."/>
            <person name="Lipzen A."/>
            <person name="Meier-Kolthoff J.P."/>
            <person name="Ohm R.A."/>
            <person name="Otillar R.P."/>
            <person name="Pangilinan J."/>
            <person name="Peng Y."/>
            <person name="Rokas A."/>
            <person name="Rosa C.A."/>
            <person name="Scheuner C."/>
            <person name="Sibirny A.A."/>
            <person name="Slot J.C."/>
            <person name="Stielow J.B."/>
            <person name="Sun H."/>
            <person name="Kurtzman C.P."/>
            <person name="Blackwell M."/>
            <person name="Grigoriev I.V."/>
            <person name="Jeffries T.W."/>
        </authorList>
    </citation>
    <scope>NUCLEOTIDE SEQUENCE [LARGE SCALE GENOMIC DNA]</scope>
    <source>
        <strain evidence="4">NRRL Y-17324</strain>
    </source>
</reference>
<keyword evidence="4" id="KW-1185">Reference proteome</keyword>
<dbReference type="GeneID" id="30981685"/>
<evidence type="ECO:0000256" key="1">
    <source>
        <dbReference type="SAM" id="Coils"/>
    </source>
</evidence>
<dbReference type="InterPro" id="IPR048781">
    <property type="entry name" value="Sos7_CC"/>
</dbReference>
<dbReference type="OrthoDB" id="18959at2759"/>
<dbReference type="AlphaFoldDB" id="A0A1E4SKU3"/>
<evidence type="ECO:0000313" key="4">
    <source>
        <dbReference type="Proteomes" id="UP000094285"/>
    </source>
</evidence>
<dbReference type="GO" id="GO:0000776">
    <property type="term" value="C:kinetochore"/>
    <property type="evidence" value="ECO:0007669"/>
    <property type="project" value="InterPro"/>
</dbReference>
<dbReference type="PANTHER" id="PTHR37329">
    <property type="entry name" value="KINETOCHORE PROTEIN SOS7"/>
    <property type="match status" value="1"/>
</dbReference>
<protein>
    <recommendedName>
        <fullName evidence="2">Kinetochore protein Sos7 coiled-coil domain-containing protein</fullName>
    </recommendedName>
</protein>
<dbReference type="Proteomes" id="UP000094285">
    <property type="component" value="Unassembled WGS sequence"/>
</dbReference>